<evidence type="ECO:0000313" key="14">
    <source>
        <dbReference type="EMBL" id="MBY8889279.1"/>
    </source>
</evidence>
<dbReference type="Pfam" id="PF07973">
    <property type="entry name" value="tRNA_SAD"/>
    <property type="match status" value="1"/>
</dbReference>
<dbReference type="InterPro" id="IPR012947">
    <property type="entry name" value="tRNA_SAD"/>
</dbReference>
<protein>
    <recommendedName>
        <fullName evidence="11">Alanine--tRNA ligase</fullName>
        <ecNumber evidence="11">6.1.1.7</ecNumber>
    </recommendedName>
    <alternativeName>
        <fullName evidence="11">Alanyl-tRNA synthetase</fullName>
        <shortName evidence="11">AlaRS</shortName>
    </alternativeName>
</protein>
<comment type="subcellular location">
    <subcellularLocation>
        <location evidence="11">Cytoplasm</location>
    </subcellularLocation>
</comment>
<dbReference type="InterPro" id="IPR050058">
    <property type="entry name" value="Ala-tRNA_ligase"/>
</dbReference>
<dbReference type="Gene3D" id="3.30.54.20">
    <property type="match status" value="1"/>
</dbReference>
<dbReference type="Pfam" id="PF01411">
    <property type="entry name" value="tRNA-synt_2c"/>
    <property type="match status" value="1"/>
</dbReference>
<evidence type="ECO:0000313" key="15">
    <source>
        <dbReference type="Proteomes" id="UP001198565"/>
    </source>
</evidence>
<dbReference type="PANTHER" id="PTHR11777:SF9">
    <property type="entry name" value="ALANINE--TRNA LIGASE, CYTOPLASMIC"/>
    <property type="match status" value="1"/>
</dbReference>
<dbReference type="InterPro" id="IPR045864">
    <property type="entry name" value="aa-tRNA-synth_II/BPL/LPL"/>
</dbReference>
<keyword evidence="8 11" id="KW-0030">Aminoacyl-tRNA synthetase</keyword>
<dbReference type="InterPro" id="IPR018162">
    <property type="entry name" value="Ala-tRNA-ligase_IIc_anticod-bd"/>
</dbReference>
<dbReference type="InterPro" id="IPR009000">
    <property type="entry name" value="Transl_B-barrel_sf"/>
</dbReference>
<dbReference type="Gene3D" id="3.30.930.10">
    <property type="entry name" value="Bira Bifunctional Protein, Domain 2"/>
    <property type="match status" value="1"/>
</dbReference>
<dbReference type="SUPFAM" id="SSF55186">
    <property type="entry name" value="ThrRS/AlaRS common domain"/>
    <property type="match status" value="1"/>
</dbReference>
<keyword evidence="15" id="KW-1185">Reference proteome</keyword>
<dbReference type="PANTHER" id="PTHR11777">
    <property type="entry name" value="ALANYL-TRNA SYNTHETASE"/>
    <property type="match status" value="1"/>
</dbReference>
<dbReference type="Gene3D" id="3.30.980.10">
    <property type="entry name" value="Threonyl-trna Synthetase, Chain A, domain 2"/>
    <property type="match status" value="1"/>
</dbReference>
<evidence type="ECO:0000256" key="8">
    <source>
        <dbReference type="ARBA" id="ARBA00023146"/>
    </source>
</evidence>
<feature type="domain" description="Alanyl-transfer RNA synthetases family profile" evidence="13">
    <location>
        <begin position="1"/>
        <end position="719"/>
    </location>
</feature>
<dbReference type="HAMAP" id="MF_00036_B">
    <property type="entry name" value="Ala_tRNA_synth_B"/>
    <property type="match status" value="1"/>
</dbReference>
<feature type="binding site" evidence="11">
    <location>
        <position position="573"/>
    </location>
    <ligand>
        <name>Zn(2+)</name>
        <dbReference type="ChEBI" id="CHEBI:29105"/>
    </ligand>
</feature>
<organism evidence="14 15">
    <name type="scientific">Streptantibioticus parmotrematis</name>
    <dbReference type="NCBI Taxonomy" id="2873249"/>
    <lineage>
        <taxon>Bacteria</taxon>
        <taxon>Bacillati</taxon>
        <taxon>Actinomycetota</taxon>
        <taxon>Actinomycetes</taxon>
        <taxon>Kitasatosporales</taxon>
        <taxon>Streptomycetaceae</taxon>
        <taxon>Streptantibioticus</taxon>
    </lineage>
</organism>
<dbReference type="Gene3D" id="3.10.310.40">
    <property type="match status" value="1"/>
</dbReference>
<evidence type="ECO:0000256" key="6">
    <source>
        <dbReference type="ARBA" id="ARBA00022884"/>
    </source>
</evidence>
<keyword evidence="12" id="KW-0175">Coiled coil</keyword>
<dbReference type="Gene3D" id="6.10.250.550">
    <property type="match status" value="1"/>
</dbReference>
<sequence>MRTAEIRTRFLDFFAARGHTVVPSAPLPTPDPTLLFVNAGMVPFKPYLTGERTAPWPRATSVQKCVRTLDIEEVGRTTRHGSFFQMNGNFSFGDYFKREAVAFAWELSTTPVADGGYGLDPDRIWVTVHHSDSEARGIWREVAGLPERRIVARGDEDNFWSMGVPGPCGPCSELYYDRGPSLGREGGPAVDEDRYMEFWNLVFMQYERGEGAGKSGYPVLGELPRRNIDTGMGLERMATLLQGKDNLYEIDETRPILDRAAELASVRYGSDPQADVRLRVVADHVRTALMLLADGTAPGNEGRGYVLRRIMRRAVRSMRQLGYQEPALPELLATARDCMAPGYPEVTESYARISDQACGEEDAFRATLKQGTTVLDTAVSQVKKDGGRTLPGAQAFLLHDTYGFPIDLTLEMAAEQGVEVDREGFTALMDDQRERARADARARKSGGTADTSALRALLDANGPTDWRAWDTLTTESRVLGVLGATGPVPVARAGEIVTVVLDRTPFYAESGGQDSDAGRISGAGAEAEVLDVQRPLPGLVAHQVRVTAGELAVGDSVVAAVDPEWRLGARQAHSGTHVLHAALREILGPTALQSGSYNRPGYLRLDFPWRGALSPTVRGEIEEAANRALRGDLPVGVRWMTLPEAKQIGALALFDETYGEKVRVVEIGGAWSRELCGGTHVAHASQIGTVALTAESSVGAGMRRVEAAVGIEGFGYLARERDLVSRISDQLGSPRGELPERIAGLLDRLKAADRENARLKSEATTVRAAELAAGGVDANGSLVVTTTVRGTAADARALALAVRDRLPTGQAGVVAVATEDGGLVVTLNRPAKEAGLDASALVKRLLNGRGGGSAQIAQGGGVPRDRLRQVLADVPRVASTN</sequence>
<keyword evidence="5 11" id="KW-0067">ATP-binding</keyword>
<dbReference type="SMART" id="SM00863">
    <property type="entry name" value="tRNA_SAD"/>
    <property type="match status" value="1"/>
</dbReference>
<dbReference type="GO" id="GO:0004813">
    <property type="term" value="F:alanine-tRNA ligase activity"/>
    <property type="evidence" value="ECO:0007669"/>
    <property type="project" value="UniProtKB-EC"/>
</dbReference>
<keyword evidence="2 11" id="KW-0820">tRNA-binding</keyword>
<feature type="binding site" evidence="11">
    <location>
        <position position="676"/>
    </location>
    <ligand>
        <name>Zn(2+)</name>
        <dbReference type="ChEBI" id="CHEBI:29105"/>
    </ligand>
</feature>
<evidence type="ECO:0000256" key="12">
    <source>
        <dbReference type="SAM" id="Coils"/>
    </source>
</evidence>
<dbReference type="RefSeq" id="WP_222982454.1">
    <property type="nucleotide sequence ID" value="NZ_JAINVZ010000039.1"/>
</dbReference>
<comment type="domain">
    <text evidence="11">Consists of three domains; the N-terminal catalytic domain, the editing domain and the C-terminal C-Ala domain. The editing domain removes incorrectly charged amino acids, while the C-Ala domain, along with tRNA(Ala), serves as a bridge to cooperatively bring together the editing and aminoacylation centers thus stimulating deacylation of misacylated tRNAs.</text>
</comment>
<dbReference type="InterPro" id="IPR018163">
    <property type="entry name" value="Thr/Ala-tRNA-synth_IIc_edit"/>
</dbReference>
<evidence type="ECO:0000256" key="7">
    <source>
        <dbReference type="ARBA" id="ARBA00022917"/>
    </source>
</evidence>
<evidence type="ECO:0000256" key="9">
    <source>
        <dbReference type="ARBA" id="ARBA00024779"/>
    </source>
</evidence>
<keyword evidence="11" id="KW-0963">Cytoplasm</keyword>
<feature type="binding site" evidence="11">
    <location>
        <position position="577"/>
    </location>
    <ligand>
        <name>Zn(2+)</name>
        <dbReference type="ChEBI" id="CHEBI:29105"/>
    </ligand>
</feature>
<evidence type="ECO:0000256" key="4">
    <source>
        <dbReference type="ARBA" id="ARBA00022741"/>
    </source>
</evidence>
<comment type="catalytic activity">
    <reaction evidence="10 11">
        <text>tRNA(Ala) + L-alanine + ATP = L-alanyl-tRNA(Ala) + AMP + diphosphate</text>
        <dbReference type="Rhea" id="RHEA:12540"/>
        <dbReference type="Rhea" id="RHEA-COMP:9657"/>
        <dbReference type="Rhea" id="RHEA-COMP:9923"/>
        <dbReference type="ChEBI" id="CHEBI:30616"/>
        <dbReference type="ChEBI" id="CHEBI:33019"/>
        <dbReference type="ChEBI" id="CHEBI:57972"/>
        <dbReference type="ChEBI" id="CHEBI:78442"/>
        <dbReference type="ChEBI" id="CHEBI:78497"/>
        <dbReference type="ChEBI" id="CHEBI:456215"/>
        <dbReference type="EC" id="6.1.1.7"/>
    </reaction>
</comment>
<dbReference type="PROSITE" id="PS50860">
    <property type="entry name" value="AA_TRNA_LIGASE_II_ALA"/>
    <property type="match status" value="1"/>
</dbReference>
<evidence type="ECO:0000256" key="10">
    <source>
        <dbReference type="ARBA" id="ARBA00048300"/>
    </source>
</evidence>
<feature type="binding site" evidence="11">
    <location>
        <position position="680"/>
    </location>
    <ligand>
        <name>Zn(2+)</name>
        <dbReference type="ChEBI" id="CHEBI:29105"/>
    </ligand>
</feature>
<dbReference type="InterPro" id="IPR002318">
    <property type="entry name" value="Ala-tRNA-lgiase_IIc"/>
</dbReference>
<evidence type="ECO:0000256" key="11">
    <source>
        <dbReference type="HAMAP-Rule" id="MF_00036"/>
    </source>
</evidence>
<dbReference type="PRINTS" id="PR00980">
    <property type="entry name" value="TRNASYNTHALA"/>
</dbReference>
<dbReference type="CDD" id="cd00673">
    <property type="entry name" value="AlaRS_core"/>
    <property type="match status" value="1"/>
</dbReference>
<dbReference type="EMBL" id="JAINVZ010000039">
    <property type="protein sequence ID" value="MBY8889279.1"/>
    <property type="molecule type" value="Genomic_DNA"/>
</dbReference>
<evidence type="ECO:0000256" key="3">
    <source>
        <dbReference type="ARBA" id="ARBA00022598"/>
    </source>
</evidence>
<proteinExistence type="inferred from homology"/>
<comment type="function">
    <text evidence="9 11">Catalyzes the attachment of alanine to tRNA(Ala) in a two-step reaction: alanine is first activated by ATP to form Ala-AMP and then transferred to the acceptor end of tRNA(Ala). Also edits incorrectly charged Ser-tRNA(Ala) and Gly-tRNA(Ala) via its editing domain.</text>
</comment>
<dbReference type="InterPro" id="IPR018165">
    <property type="entry name" value="Ala-tRNA-synth_IIc_core"/>
</dbReference>
<comment type="cofactor">
    <cofactor evidence="11">
        <name>Zn(2+)</name>
        <dbReference type="ChEBI" id="CHEBI:29105"/>
    </cofactor>
    <text evidence="11">Binds 1 zinc ion per subunit.</text>
</comment>
<evidence type="ECO:0000256" key="2">
    <source>
        <dbReference type="ARBA" id="ARBA00022555"/>
    </source>
</evidence>
<dbReference type="EC" id="6.1.1.7" evidence="11"/>
<evidence type="ECO:0000259" key="13">
    <source>
        <dbReference type="PROSITE" id="PS50860"/>
    </source>
</evidence>
<comment type="caution">
    <text evidence="14">The sequence shown here is derived from an EMBL/GenBank/DDBJ whole genome shotgun (WGS) entry which is preliminary data.</text>
</comment>
<evidence type="ECO:0000256" key="5">
    <source>
        <dbReference type="ARBA" id="ARBA00022840"/>
    </source>
</evidence>
<comment type="similarity">
    <text evidence="1 11">Belongs to the class-II aminoacyl-tRNA synthetase family.</text>
</comment>
<dbReference type="InterPro" id="IPR018164">
    <property type="entry name" value="Ala-tRNA-synth_IIc_N"/>
</dbReference>
<dbReference type="SUPFAM" id="SSF101353">
    <property type="entry name" value="Putative anticodon-binding domain of alanyl-tRNA synthetase (AlaRS)"/>
    <property type="match status" value="1"/>
</dbReference>
<keyword evidence="3 11" id="KW-0436">Ligase</keyword>
<keyword evidence="7 11" id="KW-0648">Protein biosynthesis</keyword>
<evidence type="ECO:0000256" key="1">
    <source>
        <dbReference type="ARBA" id="ARBA00008226"/>
    </source>
</evidence>
<dbReference type="InterPro" id="IPR023033">
    <property type="entry name" value="Ala_tRNA_ligase_euk/bac"/>
</dbReference>
<name>A0ABS7R320_9ACTN</name>
<dbReference type="SUPFAM" id="SSF55681">
    <property type="entry name" value="Class II aaRS and biotin synthetases"/>
    <property type="match status" value="1"/>
</dbReference>
<keyword evidence="6 11" id="KW-0694">RNA-binding</keyword>
<keyword evidence="11" id="KW-0479">Metal-binding</keyword>
<accession>A0ABS7R320</accession>
<reference evidence="14 15" key="1">
    <citation type="submission" date="2021-08" db="EMBL/GenBank/DDBJ databases">
        <title>Streptomyces sp. PTM05 isolated from lichen.</title>
        <authorList>
            <person name="Somphong A."/>
            <person name="Phongsopitanun W."/>
            <person name="Tanasupawat S."/>
        </authorList>
    </citation>
    <scope>NUCLEOTIDE SEQUENCE [LARGE SCALE GENOMIC DNA]</scope>
    <source>
        <strain evidence="14 15">Ptm05</strain>
    </source>
</reference>
<keyword evidence="11" id="KW-0862">Zinc</keyword>
<dbReference type="SUPFAM" id="SSF50447">
    <property type="entry name" value="Translation proteins"/>
    <property type="match status" value="1"/>
</dbReference>
<dbReference type="Gene3D" id="2.40.30.130">
    <property type="match status" value="1"/>
</dbReference>
<keyword evidence="4 11" id="KW-0547">Nucleotide-binding</keyword>
<feature type="coiled-coil region" evidence="12">
    <location>
        <begin position="742"/>
        <end position="769"/>
    </location>
</feature>
<dbReference type="NCBIfam" id="TIGR00344">
    <property type="entry name" value="alaS"/>
    <property type="match status" value="1"/>
</dbReference>
<dbReference type="Proteomes" id="UP001198565">
    <property type="component" value="Unassembled WGS sequence"/>
</dbReference>
<gene>
    <name evidence="11 14" type="primary">alaS</name>
    <name evidence="14" type="ORF">K7472_31215</name>
</gene>